<evidence type="ECO:0000256" key="2">
    <source>
        <dbReference type="ARBA" id="ARBA00022801"/>
    </source>
</evidence>
<protein>
    <recommendedName>
        <fullName evidence="3">Carboxylic ester hydrolase</fullName>
        <ecNumber evidence="3">3.1.1.-</ecNumber>
    </recommendedName>
</protein>
<dbReference type="OrthoDB" id="408631at2759"/>
<gene>
    <name evidence="5" type="ORF">D9611_003755</name>
</gene>
<comment type="caution">
    <text evidence="5">The sequence shown here is derived from an EMBL/GenBank/DDBJ whole genome shotgun (WGS) entry which is preliminary data.</text>
</comment>
<dbReference type="EMBL" id="JAACJK010000219">
    <property type="protein sequence ID" value="KAF5317179.1"/>
    <property type="molecule type" value="Genomic_DNA"/>
</dbReference>
<dbReference type="InterPro" id="IPR002018">
    <property type="entry name" value="CarbesteraseB"/>
</dbReference>
<sequence>MYSPALVLAVLTASLYATSCAADPDGSSGGSLSPLGLTITTAQGKVTGTQVLPRVRQWLGIPFATGARWTAPTPPPVRTTTLNANAYGKSCPQLSSTTTDYYMEFAHQQDQLDESEDCLTLNIWAPATTRPQNTAVLIWIYGGGFQFGASALKVQDGRYFVRDSDDLILVTINYRLNIFGQPNAPQLVSPTTSQNFGLLDQKAAIDWVKDNIAAFGGDPNRISIFGQSAGGTSVDVYAQAYPTDTTVKGIILQSGSISGLGDQGSPTLDSAPWETVAAAVGCGSAPTPAQLTCMKGIPSATLTQAARDAGIIFFKLVTDNIIIHSDWATRFTTGNYLKVPTLIGTVQHEGDPLTVGGELAARGNAPATITTLRADILSQLGGTCGASTAASERVNNGVTTWRYQYQAVFPGISTRQDLRAFHGSDIPIVFGTFASIHTPSAAEVGLSVYVKNAWSAFAKNPSTGLTGLGWPTYNPTTNTLVQLGGVENPTGLKLGSPALLDATCSHATELFGILTQLGDILNAIP</sequence>
<dbReference type="PROSITE" id="PS00941">
    <property type="entry name" value="CARBOXYLESTERASE_B_2"/>
    <property type="match status" value="1"/>
</dbReference>
<keyword evidence="2 3" id="KW-0378">Hydrolase</keyword>
<dbReference type="PANTHER" id="PTHR43918:SF4">
    <property type="entry name" value="CARBOXYLIC ESTER HYDROLASE"/>
    <property type="match status" value="1"/>
</dbReference>
<dbReference type="InterPro" id="IPR019819">
    <property type="entry name" value="Carboxylesterase_B_CS"/>
</dbReference>
<dbReference type="InterPro" id="IPR050654">
    <property type="entry name" value="AChE-related_enzymes"/>
</dbReference>
<keyword evidence="3" id="KW-0732">Signal</keyword>
<evidence type="ECO:0000313" key="5">
    <source>
        <dbReference type="EMBL" id="KAF5317179.1"/>
    </source>
</evidence>
<dbReference type="GO" id="GO:0052689">
    <property type="term" value="F:carboxylic ester hydrolase activity"/>
    <property type="evidence" value="ECO:0007669"/>
    <property type="project" value="TreeGrafter"/>
</dbReference>
<feature type="chain" id="PRO_5034420630" description="Carboxylic ester hydrolase" evidence="3">
    <location>
        <begin position="23"/>
        <end position="525"/>
    </location>
</feature>
<feature type="domain" description="Carboxylesterase type B" evidence="4">
    <location>
        <begin position="38"/>
        <end position="351"/>
    </location>
</feature>
<dbReference type="PROSITE" id="PS00122">
    <property type="entry name" value="CARBOXYLESTERASE_B_1"/>
    <property type="match status" value="1"/>
</dbReference>
<dbReference type="Gene3D" id="3.40.50.1820">
    <property type="entry name" value="alpha/beta hydrolase"/>
    <property type="match status" value="1"/>
</dbReference>
<proteinExistence type="inferred from homology"/>
<dbReference type="PANTHER" id="PTHR43918">
    <property type="entry name" value="ACETYLCHOLINESTERASE"/>
    <property type="match status" value="1"/>
</dbReference>
<evidence type="ECO:0000313" key="6">
    <source>
        <dbReference type="Proteomes" id="UP000541558"/>
    </source>
</evidence>
<organism evidence="5 6">
    <name type="scientific">Ephemerocybe angulata</name>
    <dbReference type="NCBI Taxonomy" id="980116"/>
    <lineage>
        <taxon>Eukaryota</taxon>
        <taxon>Fungi</taxon>
        <taxon>Dikarya</taxon>
        <taxon>Basidiomycota</taxon>
        <taxon>Agaricomycotina</taxon>
        <taxon>Agaricomycetes</taxon>
        <taxon>Agaricomycetidae</taxon>
        <taxon>Agaricales</taxon>
        <taxon>Agaricineae</taxon>
        <taxon>Psathyrellaceae</taxon>
        <taxon>Ephemerocybe</taxon>
    </lineage>
</organism>
<evidence type="ECO:0000256" key="1">
    <source>
        <dbReference type="ARBA" id="ARBA00005964"/>
    </source>
</evidence>
<dbReference type="InterPro" id="IPR029058">
    <property type="entry name" value="AB_hydrolase_fold"/>
</dbReference>
<feature type="signal peptide" evidence="3">
    <location>
        <begin position="1"/>
        <end position="22"/>
    </location>
</feature>
<dbReference type="Pfam" id="PF00135">
    <property type="entry name" value="COesterase"/>
    <property type="match status" value="1"/>
</dbReference>
<name>A0A8H5B5J2_9AGAR</name>
<comment type="similarity">
    <text evidence="1 3">Belongs to the type-B carboxylesterase/lipase family.</text>
</comment>
<dbReference type="SUPFAM" id="SSF53474">
    <property type="entry name" value="alpha/beta-Hydrolases"/>
    <property type="match status" value="1"/>
</dbReference>
<dbReference type="Proteomes" id="UP000541558">
    <property type="component" value="Unassembled WGS sequence"/>
</dbReference>
<evidence type="ECO:0000256" key="3">
    <source>
        <dbReference type="RuleBase" id="RU361235"/>
    </source>
</evidence>
<reference evidence="5 6" key="1">
    <citation type="journal article" date="2020" name="ISME J.">
        <title>Uncovering the hidden diversity of litter-decomposition mechanisms in mushroom-forming fungi.</title>
        <authorList>
            <person name="Floudas D."/>
            <person name="Bentzer J."/>
            <person name="Ahren D."/>
            <person name="Johansson T."/>
            <person name="Persson P."/>
            <person name="Tunlid A."/>
        </authorList>
    </citation>
    <scope>NUCLEOTIDE SEQUENCE [LARGE SCALE GENOMIC DNA]</scope>
    <source>
        <strain evidence="5 6">CBS 175.51</strain>
    </source>
</reference>
<dbReference type="EC" id="3.1.1.-" evidence="3"/>
<keyword evidence="6" id="KW-1185">Reference proteome</keyword>
<dbReference type="InterPro" id="IPR019826">
    <property type="entry name" value="Carboxylesterase_B_AS"/>
</dbReference>
<accession>A0A8H5B5J2</accession>
<evidence type="ECO:0000259" key="4">
    <source>
        <dbReference type="Pfam" id="PF00135"/>
    </source>
</evidence>
<dbReference type="AlphaFoldDB" id="A0A8H5B5J2"/>